<evidence type="ECO:0000259" key="4">
    <source>
        <dbReference type="Pfam" id="PF16254"/>
    </source>
</evidence>
<sequence length="448" mass="50043">MLSQSAAQPSRGQQLHDRIAALVPYHRSITGEGVRQTLRDLREIVPLTIHEVPSGTRVFDWTVPREWAIRDAYIKDTDGRRIVDYRESPLHVVNSSVPVHARMSLNDLRPNIHTRPDQPDVIPYRYAHYQAGWGFCMRHRDFEAMPEGMYEVRIDSAFTDGSLTYGECCIPGASEREVLFSCHVCHPALANDNLSGIAVAAELARTLMNRDLRYTYRFVFVPSTIGAITWLARNEHRTARIDHGLVLSNLGDPGGLTYKVTRNGGTDIDRAMRHLFGYGDRPGTVRPFSPYGYDERQYNSPGFQLPVGLLTRTPHEGYPEYHTSADDLNLLTPEALEDSYDFIMEVVNLVETNRTYLNTCPKGEPELGRRGLYRSVAGHSAGRTAELPHLWVLNLADGAHNLLHIAERAGLAYSLVEQAASRLVEVGLLREAVGAPPDGAAPDRGMPP</sequence>
<dbReference type="Gene3D" id="3.40.630.10">
    <property type="entry name" value="Zn peptidases"/>
    <property type="match status" value="1"/>
</dbReference>
<keyword evidence="5" id="KW-0031">Aminopeptidase</keyword>
<dbReference type="Pfam" id="PF16221">
    <property type="entry name" value="HTH_47"/>
    <property type="match status" value="1"/>
</dbReference>
<dbReference type="SUPFAM" id="SSF53187">
    <property type="entry name" value="Zn-dependent exopeptidases"/>
    <property type="match status" value="1"/>
</dbReference>
<dbReference type="InterPro" id="IPR036388">
    <property type="entry name" value="WH-like_DNA-bd_sf"/>
</dbReference>
<evidence type="ECO:0000259" key="2">
    <source>
        <dbReference type="Pfam" id="PF09940"/>
    </source>
</evidence>
<dbReference type="InterPro" id="IPR032589">
    <property type="entry name" value="DUF4910"/>
</dbReference>
<name>A0A1G7Q9G9_9PROT</name>
<feature type="domain" description="DUF4910" evidence="4">
    <location>
        <begin position="16"/>
        <end position="353"/>
    </location>
</feature>
<organism evidence="5 6">
    <name type="scientific">Limimonas halophila</name>
    <dbReference type="NCBI Taxonomy" id="1082479"/>
    <lineage>
        <taxon>Bacteria</taxon>
        <taxon>Pseudomonadati</taxon>
        <taxon>Pseudomonadota</taxon>
        <taxon>Alphaproteobacteria</taxon>
        <taxon>Rhodospirillales</taxon>
        <taxon>Rhodovibrionaceae</taxon>
        <taxon>Limimonas</taxon>
    </lineage>
</organism>
<evidence type="ECO:0000256" key="1">
    <source>
        <dbReference type="PIRSR" id="PIRSR015244-50"/>
    </source>
</evidence>
<dbReference type="InterPro" id="IPR032622">
    <property type="entry name" value="UCP01524_HTH"/>
</dbReference>
<feature type="domain" description="DUF2172" evidence="2">
    <location>
        <begin position="66"/>
        <end position="156"/>
    </location>
</feature>
<feature type="domain" description="UCP01524 winged helix-turn-helix" evidence="3">
    <location>
        <begin position="354"/>
        <end position="430"/>
    </location>
</feature>
<dbReference type="Pfam" id="PF09940">
    <property type="entry name" value="DUF2172"/>
    <property type="match status" value="1"/>
</dbReference>
<keyword evidence="1" id="KW-0862">Zinc</keyword>
<keyword evidence="1" id="KW-0479">Metal-binding</keyword>
<proteinExistence type="predicted"/>
<dbReference type="Proteomes" id="UP000199415">
    <property type="component" value="Unassembled WGS sequence"/>
</dbReference>
<keyword evidence="6" id="KW-1185">Reference proteome</keyword>
<dbReference type="GO" id="GO:0046872">
    <property type="term" value="F:metal ion binding"/>
    <property type="evidence" value="ECO:0007669"/>
    <property type="project" value="UniProtKB-KW"/>
</dbReference>
<accession>A0A1G7Q9G9</accession>
<dbReference type="InterPro" id="IPR012353">
    <property type="entry name" value="UCP015244"/>
</dbReference>
<protein>
    <submittedName>
        <fullName evidence="5">Aminopeptidase-like domain-containing protein</fullName>
    </submittedName>
</protein>
<dbReference type="Pfam" id="PF16254">
    <property type="entry name" value="DUF4910"/>
    <property type="match status" value="1"/>
</dbReference>
<feature type="binding site" evidence="1">
    <location>
        <position position="322"/>
    </location>
    <ligand>
        <name>Zn(2+)</name>
        <dbReference type="ChEBI" id="CHEBI:29105"/>
    </ligand>
</feature>
<dbReference type="GO" id="GO:0004177">
    <property type="term" value="F:aminopeptidase activity"/>
    <property type="evidence" value="ECO:0007669"/>
    <property type="project" value="UniProtKB-KW"/>
</dbReference>
<dbReference type="InterPro" id="IPR032610">
    <property type="entry name" value="DUF2172"/>
</dbReference>
<dbReference type="AlphaFoldDB" id="A0A1G7Q9G9"/>
<evidence type="ECO:0000259" key="3">
    <source>
        <dbReference type="Pfam" id="PF16221"/>
    </source>
</evidence>
<gene>
    <name evidence="5" type="ORF">SAMN05216241_103259</name>
</gene>
<comment type="cofactor">
    <cofactor evidence="1">
        <name>Zn(2+)</name>
        <dbReference type="ChEBI" id="CHEBI:29105"/>
    </cofactor>
    <text evidence="1">Binds 1 zinc ion per subunit.</text>
</comment>
<dbReference type="OrthoDB" id="9765654at2"/>
<dbReference type="Gene3D" id="3.50.30.90">
    <property type="match status" value="1"/>
</dbReference>
<evidence type="ECO:0000313" key="5">
    <source>
        <dbReference type="EMBL" id="SDF94230.1"/>
    </source>
</evidence>
<dbReference type="EMBL" id="FNCE01000003">
    <property type="protein sequence ID" value="SDF94230.1"/>
    <property type="molecule type" value="Genomic_DNA"/>
</dbReference>
<keyword evidence="5" id="KW-0645">Protease</keyword>
<dbReference type="RefSeq" id="WP_090019373.1">
    <property type="nucleotide sequence ID" value="NZ_FNCE01000003.1"/>
</dbReference>
<evidence type="ECO:0000313" key="6">
    <source>
        <dbReference type="Proteomes" id="UP000199415"/>
    </source>
</evidence>
<keyword evidence="5" id="KW-0378">Hydrolase</keyword>
<feature type="binding site" evidence="1">
    <location>
        <position position="186"/>
    </location>
    <ligand>
        <name>Zn(2+)</name>
        <dbReference type="ChEBI" id="CHEBI:29105"/>
    </ligand>
</feature>
<dbReference type="Gene3D" id="1.10.10.10">
    <property type="entry name" value="Winged helix-like DNA-binding domain superfamily/Winged helix DNA-binding domain"/>
    <property type="match status" value="1"/>
</dbReference>
<dbReference type="STRING" id="1082479.SAMN05216241_103259"/>
<dbReference type="PIRSF" id="PIRSF015244">
    <property type="entry name" value="UCP015244"/>
    <property type="match status" value="1"/>
</dbReference>
<reference evidence="5 6" key="1">
    <citation type="submission" date="2016-10" db="EMBL/GenBank/DDBJ databases">
        <authorList>
            <person name="de Groot N.N."/>
        </authorList>
    </citation>
    <scope>NUCLEOTIDE SEQUENCE [LARGE SCALE GENOMIC DNA]</scope>
    <source>
        <strain evidence="5 6">DSM 25584</strain>
    </source>
</reference>
<feature type="binding site" evidence="1">
    <location>
        <position position="192"/>
    </location>
    <ligand>
        <name>Zn(2+)</name>
        <dbReference type="ChEBI" id="CHEBI:29105"/>
    </ligand>
</feature>